<organism evidence="2 3">
    <name type="scientific">Natronomonas aquatica</name>
    <dbReference type="NCBI Taxonomy" id="2841590"/>
    <lineage>
        <taxon>Archaea</taxon>
        <taxon>Methanobacteriati</taxon>
        <taxon>Methanobacteriota</taxon>
        <taxon>Stenosarchaea group</taxon>
        <taxon>Halobacteria</taxon>
        <taxon>Halobacteriales</taxon>
        <taxon>Natronomonadaceae</taxon>
        <taxon>Natronomonas</taxon>
    </lineage>
</organism>
<feature type="domain" description="Ferrous iron transporter FeoA-like" evidence="1">
    <location>
        <begin position="8"/>
        <end position="64"/>
    </location>
</feature>
<gene>
    <name evidence="2" type="ORF">KM295_12245</name>
</gene>
<sequence>MDDSVRNERVLDKDLVLLRYLSAHGIHRRTVVEIIEITSFGMVTLDPGNEDEPVALPAEVARSISTKSVTRDTN</sequence>
<dbReference type="GO" id="GO:0046914">
    <property type="term" value="F:transition metal ion binding"/>
    <property type="evidence" value="ECO:0007669"/>
    <property type="project" value="InterPro"/>
</dbReference>
<evidence type="ECO:0000313" key="3">
    <source>
        <dbReference type="Proteomes" id="UP001139494"/>
    </source>
</evidence>
<evidence type="ECO:0000313" key="2">
    <source>
        <dbReference type="EMBL" id="MCQ4334234.1"/>
    </source>
</evidence>
<dbReference type="AlphaFoldDB" id="A0A9R1CS70"/>
<evidence type="ECO:0000259" key="1">
    <source>
        <dbReference type="Pfam" id="PF04023"/>
    </source>
</evidence>
<protein>
    <submittedName>
        <fullName evidence="2">Ferrous iron transport protein A</fullName>
    </submittedName>
</protein>
<dbReference type="InterPro" id="IPR038157">
    <property type="entry name" value="FeoA_core_dom"/>
</dbReference>
<dbReference type="InterPro" id="IPR007167">
    <property type="entry name" value="Fe-transptr_FeoA-like"/>
</dbReference>
<name>A0A9R1CS70_9EURY</name>
<dbReference type="Proteomes" id="UP001139494">
    <property type="component" value="Unassembled WGS sequence"/>
</dbReference>
<dbReference type="Pfam" id="PF04023">
    <property type="entry name" value="FeoA"/>
    <property type="match status" value="1"/>
</dbReference>
<dbReference type="Gene3D" id="2.30.30.90">
    <property type="match status" value="1"/>
</dbReference>
<dbReference type="EMBL" id="JAHLKM010000019">
    <property type="protein sequence ID" value="MCQ4334234.1"/>
    <property type="molecule type" value="Genomic_DNA"/>
</dbReference>
<reference evidence="2" key="1">
    <citation type="journal article" date="2023" name="Front. Microbiol.">
        <title>Genomic-based phylogenetic and metabolic analyses of the genus Natronomonas, and description of Natronomonas aquatica sp. nov.</title>
        <authorList>
            <person name="Garcia-Roldan A."/>
            <person name="Duran-Viseras A."/>
            <person name="de la Haba R.R."/>
            <person name="Corral P."/>
            <person name="Sanchez-Porro C."/>
            <person name="Ventosa A."/>
        </authorList>
    </citation>
    <scope>NUCLEOTIDE SEQUENCE</scope>
    <source>
        <strain evidence="2">F2-12</strain>
    </source>
</reference>
<proteinExistence type="predicted"/>
<comment type="caution">
    <text evidence="2">The sequence shown here is derived from an EMBL/GenBank/DDBJ whole genome shotgun (WGS) entry which is preliminary data.</text>
</comment>
<accession>A0A9R1CS70</accession>
<keyword evidence="3" id="KW-1185">Reference proteome</keyword>